<dbReference type="SUPFAM" id="SSF63712">
    <property type="entry name" value="Nicotinic receptor ligand binding domain-like"/>
    <property type="match status" value="1"/>
</dbReference>
<dbReference type="InterPro" id="IPR036734">
    <property type="entry name" value="Neur_chan_lig-bd_sf"/>
</dbReference>
<gene>
    <name evidence="1" type="ORF">WN51_02444</name>
</gene>
<evidence type="ECO:0000313" key="2">
    <source>
        <dbReference type="Proteomes" id="UP000053105"/>
    </source>
</evidence>
<dbReference type="STRING" id="166423.A0A0M8ZXG5"/>
<reference evidence="1 2" key="1">
    <citation type="submission" date="2015-07" db="EMBL/GenBank/DDBJ databases">
        <title>The genome of Melipona quadrifasciata.</title>
        <authorList>
            <person name="Pan H."/>
            <person name="Kapheim K."/>
        </authorList>
    </citation>
    <scope>NUCLEOTIDE SEQUENCE [LARGE SCALE GENOMIC DNA]</scope>
    <source>
        <strain evidence="1">0111107301</strain>
        <tissue evidence="1">Whole body</tissue>
    </source>
</reference>
<dbReference type="Gene3D" id="2.70.170.10">
    <property type="entry name" value="Neurotransmitter-gated ion-channel ligand-binding domain"/>
    <property type="match status" value="1"/>
</dbReference>
<sequence>MTLLMDADSAPQGKTEVPWIGACHGIWNFQDPSLSALFCSRTFADVVIDLMPNCCEENYVVVLVPFLGEIRASENATLVGRSISRNVTKKVTTFHDGCKGKCTCLPKLGLAANKSILQSRILYMFLHTIWLVNGGSHEKRLLSDLLDSYNVLERPVGNESDPLVLSFGLTLMQIIDVYNFARRFIILSTSVCPVNKSGRKIIQETVHGEQLKREETNVDDVSCILNSAYVSAVIAISAPRCNNQKTYFRSKSINRPEPEIQCNIIHENIKTSFAVKQYIGWKSFREAGSTLLGVWNVWQQKGYDLITKVTIITNYGYNCGIKVTLAEDAHGDRSKFANSHQIVIFMFTWGEETLEIARNSCDSECQAWDLHKFDKQTQHQQDRCNYLQNDKNCTVKLVQWNNKNCTARSVKIPRGSTKYKVSPSHNLIEPTLLILRHTSAIGEMIPQVQTKKLCSIRREEPIAHHESLVEIGEF</sequence>
<dbReference type="GO" id="GO:0016020">
    <property type="term" value="C:membrane"/>
    <property type="evidence" value="ECO:0007669"/>
    <property type="project" value="InterPro"/>
</dbReference>
<protein>
    <submittedName>
        <fullName evidence="1">Uncharacterized protein</fullName>
    </submittedName>
</protein>
<dbReference type="OrthoDB" id="5975154at2759"/>
<keyword evidence="2" id="KW-1185">Reference proteome</keyword>
<organism evidence="1 2">
    <name type="scientific">Melipona quadrifasciata</name>
    <dbReference type="NCBI Taxonomy" id="166423"/>
    <lineage>
        <taxon>Eukaryota</taxon>
        <taxon>Metazoa</taxon>
        <taxon>Ecdysozoa</taxon>
        <taxon>Arthropoda</taxon>
        <taxon>Hexapoda</taxon>
        <taxon>Insecta</taxon>
        <taxon>Pterygota</taxon>
        <taxon>Neoptera</taxon>
        <taxon>Endopterygota</taxon>
        <taxon>Hymenoptera</taxon>
        <taxon>Apocrita</taxon>
        <taxon>Aculeata</taxon>
        <taxon>Apoidea</taxon>
        <taxon>Anthophila</taxon>
        <taxon>Apidae</taxon>
        <taxon>Melipona</taxon>
    </lineage>
</organism>
<dbReference type="EMBL" id="KQ435834">
    <property type="protein sequence ID" value="KOX71573.1"/>
    <property type="molecule type" value="Genomic_DNA"/>
</dbReference>
<evidence type="ECO:0000313" key="1">
    <source>
        <dbReference type="EMBL" id="KOX71573.1"/>
    </source>
</evidence>
<dbReference type="Proteomes" id="UP000053105">
    <property type="component" value="Unassembled WGS sequence"/>
</dbReference>
<name>A0A0M8ZXG5_9HYME</name>
<accession>A0A0M8ZXG5</accession>
<dbReference type="GO" id="GO:0005230">
    <property type="term" value="F:extracellular ligand-gated monoatomic ion channel activity"/>
    <property type="evidence" value="ECO:0007669"/>
    <property type="project" value="InterPro"/>
</dbReference>
<proteinExistence type="predicted"/>
<dbReference type="AlphaFoldDB" id="A0A0M8ZXG5"/>